<dbReference type="GO" id="GO:0044209">
    <property type="term" value="P:AMP salvage"/>
    <property type="evidence" value="ECO:0007669"/>
    <property type="project" value="UniProtKB-UniRule"/>
</dbReference>
<organism evidence="8 9">
    <name type="scientific">Herbiconiux ginsengi</name>
    <dbReference type="NCBI Taxonomy" id="381665"/>
    <lineage>
        <taxon>Bacteria</taxon>
        <taxon>Bacillati</taxon>
        <taxon>Actinomycetota</taxon>
        <taxon>Actinomycetes</taxon>
        <taxon>Micrococcales</taxon>
        <taxon>Microbacteriaceae</taxon>
        <taxon>Herbiconiux</taxon>
    </lineage>
</organism>
<dbReference type="Pfam" id="PF00406">
    <property type="entry name" value="ADK"/>
    <property type="match status" value="2"/>
</dbReference>
<dbReference type="Gene3D" id="3.40.50.300">
    <property type="entry name" value="P-loop containing nucleotide triphosphate hydrolases"/>
    <property type="match status" value="2"/>
</dbReference>
<reference evidence="8 9" key="1">
    <citation type="submission" date="2016-10" db="EMBL/GenBank/DDBJ databases">
        <authorList>
            <person name="de Groot N.N."/>
        </authorList>
    </citation>
    <scope>NUCLEOTIDE SEQUENCE [LARGE SCALE GENOMIC DNA]</scope>
    <source>
        <strain evidence="8 9">CGMCC 4.3491</strain>
    </source>
</reference>
<feature type="binding site" evidence="5">
    <location>
        <position position="32"/>
    </location>
    <ligand>
        <name>AMP</name>
        <dbReference type="ChEBI" id="CHEBI:456215"/>
    </ligand>
</feature>
<evidence type="ECO:0000313" key="8">
    <source>
        <dbReference type="EMBL" id="SDZ50671.1"/>
    </source>
</evidence>
<comment type="pathway">
    <text evidence="5">Purine metabolism; AMP biosynthesis via salvage pathway; AMP from ADP: step 1/1.</text>
</comment>
<dbReference type="GO" id="GO:0005737">
    <property type="term" value="C:cytoplasm"/>
    <property type="evidence" value="ECO:0007669"/>
    <property type="project" value="UniProtKB-SubCell"/>
</dbReference>
<dbReference type="UniPathway" id="UPA00588">
    <property type="reaction ID" value="UER00649"/>
</dbReference>
<comment type="similarity">
    <text evidence="5 6">Belongs to the adenylate kinase family.</text>
</comment>
<feature type="binding site" evidence="5">
    <location>
        <begin position="86"/>
        <end position="89"/>
    </location>
    <ligand>
        <name>AMP</name>
        <dbReference type="ChEBI" id="CHEBI:456215"/>
    </ligand>
</feature>
<dbReference type="PRINTS" id="PR00094">
    <property type="entry name" value="ADENYLTKNASE"/>
</dbReference>
<comment type="catalytic activity">
    <reaction evidence="5 7">
        <text>AMP + ATP = 2 ADP</text>
        <dbReference type="Rhea" id="RHEA:12973"/>
        <dbReference type="ChEBI" id="CHEBI:30616"/>
        <dbReference type="ChEBI" id="CHEBI:456215"/>
        <dbReference type="ChEBI" id="CHEBI:456216"/>
        <dbReference type="EC" id="2.7.4.3"/>
    </reaction>
</comment>
<gene>
    <name evidence="5" type="primary">adk</name>
    <name evidence="8" type="ORF">SAMN05216554_4290</name>
</gene>
<comment type="domain">
    <text evidence="5">Consists of three domains, a large central CORE domain and two small peripheral domains, NMPbind and LID, which undergo movements during catalysis. The LID domain closes over the site of phosphoryl transfer upon ATP binding. Assembling and dissambling the active center during each catalytic cycle provides an effective means to prevent ATP hydrolysis.</text>
</comment>
<accession>A0A1H3TLH6</accession>
<dbReference type="InterPro" id="IPR033690">
    <property type="entry name" value="Adenylat_kinase_CS"/>
</dbReference>
<comment type="subunit">
    <text evidence="5 7">Monomer.</text>
</comment>
<keyword evidence="3 5" id="KW-0547">Nucleotide-binding</keyword>
<feature type="binding site" evidence="5">
    <location>
        <position position="194"/>
    </location>
    <ligand>
        <name>AMP</name>
        <dbReference type="ChEBI" id="CHEBI:456215"/>
    </ligand>
</feature>
<feature type="binding site" evidence="5">
    <location>
        <position position="183"/>
    </location>
    <ligand>
        <name>AMP</name>
        <dbReference type="ChEBI" id="CHEBI:456215"/>
    </ligand>
</feature>
<dbReference type="PANTHER" id="PTHR23359">
    <property type="entry name" value="NUCLEOTIDE KINASE"/>
    <property type="match status" value="1"/>
</dbReference>
<dbReference type="InterPro" id="IPR027417">
    <property type="entry name" value="P-loop_NTPase"/>
</dbReference>
<keyword evidence="5 7" id="KW-0067">ATP-binding</keyword>
<evidence type="ECO:0000313" key="9">
    <source>
        <dbReference type="Proteomes" id="UP000198891"/>
    </source>
</evidence>
<proteinExistence type="inferred from homology"/>
<keyword evidence="4 5" id="KW-0418">Kinase</keyword>
<feature type="binding site" evidence="5">
    <location>
        <begin position="11"/>
        <end position="16"/>
    </location>
    <ligand>
        <name>ATP</name>
        <dbReference type="ChEBI" id="CHEBI:30616"/>
    </ligand>
</feature>
<sequence>MSRIVMMGPPGVGKGTQAALLAVALGVPAVSTGDLFREHVRTRTPLGLEVSGLLAAGEYVPDAVTNAMVADRLAAPDAQNGFILDGYPRTLPQLGELDRMLGDLSTTAGTNPGRTLPQLGELDRMLGDLSTTAGTNPGRTLPQLGELDRMLGPATPLDAVVLLQADVEEIVARIVLRAEQQGRSDDTPEVVRRRIEIYRAETEPLADAYAERGLLLRVEGTGSLDEVTARIRAALDHDEAAA</sequence>
<comment type="subcellular location">
    <subcellularLocation>
        <location evidence="5 7">Cytoplasm</location>
    </subcellularLocation>
</comment>
<comment type="function">
    <text evidence="5">Catalyzes the reversible transfer of the terminal phosphate group between ATP and AMP. Plays an important role in cellular energy homeostasis and in adenine nucleotide metabolism.</text>
</comment>
<name>A0A1H3TLH6_9MICO</name>
<keyword evidence="5" id="KW-0963">Cytoplasm</keyword>
<evidence type="ECO:0000256" key="7">
    <source>
        <dbReference type="RuleBase" id="RU003331"/>
    </source>
</evidence>
<evidence type="ECO:0000256" key="4">
    <source>
        <dbReference type="ARBA" id="ARBA00022777"/>
    </source>
</evidence>
<dbReference type="CDD" id="cd01428">
    <property type="entry name" value="ADK"/>
    <property type="match status" value="1"/>
</dbReference>
<dbReference type="Proteomes" id="UP000198891">
    <property type="component" value="Unassembled WGS sequence"/>
</dbReference>
<comment type="caution">
    <text evidence="5">Lacks conserved residue(s) required for the propagation of feature annotation.</text>
</comment>
<dbReference type="SUPFAM" id="SSF52540">
    <property type="entry name" value="P-loop containing nucleoside triphosphate hydrolases"/>
    <property type="match status" value="1"/>
</dbReference>
<dbReference type="AlphaFoldDB" id="A0A1H3TLH6"/>
<evidence type="ECO:0000256" key="6">
    <source>
        <dbReference type="RuleBase" id="RU003330"/>
    </source>
</evidence>
<dbReference type="GO" id="GO:0004017">
    <property type="term" value="F:AMP kinase activity"/>
    <property type="evidence" value="ECO:0007669"/>
    <property type="project" value="UniProtKB-UniRule"/>
</dbReference>
<evidence type="ECO:0000256" key="1">
    <source>
        <dbReference type="ARBA" id="ARBA00022679"/>
    </source>
</evidence>
<dbReference type="HAMAP" id="MF_00235">
    <property type="entry name" value="Adenylate_kinase_Adk"/>
    <property type="match status" value="1"/>
</dbReference>
<dbReference type="GO" id="GO:0005524">
    <property type="term" value="F:ATP binding"/>
    <property type="evidence" value="ECO:0007669"/>
    <property type="project" value="UniProtKB-UniRule"/>
</dbReference>
<keyword evidence="1 5" id="KW-0808">Transferase</keyword>
<dbReference type="STRING" id="381665.SAMN05216554_4290"/>
<feature type="binding site" evidence="5">
    <location>
        <position position="93"/>
    </location>
    <ligand>
        <name>AMP</name>
        <dbReference type="ChEBI" id="CHEBI:456215"/>
    </ligand>
</feature>
<evidence type="ECO:0000256" key="3">
    <source>
        <dbReference type="ARBA" id="ARBA00022741"/>
    </source>
</evidence>
<feature type="binding site" evidence="5">
    <location>
        <begin position="58"/>
        <end position="60"/>
    </location>
    <ligand>
        <name>AMP</name>
        <dbReference type="ChEBI" id="CHEBI:456215"/>
    </ligand>
</feature>
<protein>
    <recommendedName>
        <fullName evidence="5 7">Adenylate kinase</fullName>
        <shortName evidence="5">AK</shortName>
        <ecNumber evidence="5 7">2.7.4.3</ecNumber>
    </recommendedName>
    <alternativeName>
        <fullName evidence="5">ATP-AMP transphosphorylase</fullName>
    </alternativeName>
    <alternativeName>
        <fullName evidence="5">ATP:AMP phosphotransferase</fullName>
    </alternativeName>
    <alternativeName>
        <fullName evidence="5">Adenylate monophosphate kinase</fullName>
    </alternativeName>
</protein>
<keyword evidence="2 5" id="KW-0545">Nucleotide biosynthesis</keyword>
<evidence type="ECO:0000256" key="2">
    <source>
        <dbReference type="ARBA" id="ARBA00022727"/>
    </source>
</evidence>
<dbReference type="EMBL" id="FNPZ01000006">
    <property type="protein sequence ID" value="SDZ50671.1"/>
    <property type="molecule type" value="Genomic_DNA"/>
</dbReference>
<feature type="binding site" evidence="5">
    <location>
        <position position="37"/>
    </location>
    <ligand>
        <name>AMP</name>
        <dbReference type="ChEBI" id="CHEBI:456215"/>
    </ligand>
</feature>
<dbReference type="OrthoDB" id="9805030at2"/>
<dbReference type="InterPro" id="IPR000850">
    <property type="entry name" value="Adenylat/UMP-CMP_kin"/>
</dbReference>
<feature type="region of interest" description="NMP" evidence="5">
    <location>
        <begin position="31"/>
        <end position="60"/>
    </location>
</feature>
<keyword evidence="9" id="KW-1185">Reference proteome</keyword>
<dbReference type="RefSeq" id="WP_139256825.1">
    <property type="nucleotide sequence ID" value="NZ_FNPZ01000006.1"/>
</dbReference>
<feature type="binding site" evidence="5">
    <location>
        <position position="177"/>
    </location>
    <ligand>
        <name>ATP</name>
        <dbReference type="ChEBI" id="CHEBI:30616"/>
    </ligand>
</feature>
<feature type="binding site" evidence="5">
    <location>
        <position position="222"/>
    </location>
    <ligand>
        <name>ATP</name>
        <dbReference type="ChEBI" id="CHEBI:30616"/>
    </ligand>
</feature>
<dbReference type="EC" id="2.7.4.3" evidence="5 7"/>
<evidence type="ECO:0000256" key="5">
    <source>
        <dbReference type="HAMAP-Rule" id="MF_00235"/>
    </source>
</evidence>
<dbReference type="PROSITE" id="PS00113">
    <property type="entry name" value="ADENYLATE_KINASE"/>
    <property type="match status" value="1"/>
</dbReference>